<dbReference type="RefSeq" id="WP_205107357.1">
    <property type="nucleotide sequence ID" value="NZ_JACJJL010000002.1"/>
</dbReference>
<dbReference type="AlphaFoldDB" id="A0A938WKF1"/>
<evidence type="ECO:0000256" key="7">
    <source>
        <dbReference type="SAM" id="SignalP"/>
    </source>
</evidence>
<dbReference type="PANTHER" id="PTHR43811:SF19">
    <property type="entry name" value="39 KDA FK506-BINDING NUCLEAR PROTEIN"/>
    <property type="match status" value="1"/>
</dbReference>
<keyword evidence="3 5" id="KW-0697">Rotamase</keyword>
<comment type="catalytic activity">
    <reaction evidence="1 5 6">
        <text>[protein]-peptidylproline (omega=180) = [protein]-peptidylproline (omega=0)</text>
        <dbReference type="Rhea" id="RHEA:16237"/>
        <dbReference type="Rhea" id="RHEA-COMP:10747"/>
        <dbReference type="Rhea" id="RHEA-COMP:10748"/>
        <dbReference type="ChEBI" id="CHEBI:83833"/>
        <dbReference type="ChEBI" id="CHEBI:83834"/>
        <dbReference type="EC" id="5.2.1.8"/>
    </reaction>
</comment>
<feature type="signal peptide" evidence="7">
    <location>
        <begin position="1"/>
        <end position="20"/>
    </location>
</feature>
<dbReference type="Proteomes" id="UP000764045">
    <property type="component" value="Unassembled WGS sequence"/>
</dbReference>
<dbReference type="Gene3D" id="3.10.50.40">
    <property type="match status" value="1"/>
</dbReference>
<evidence type="ECO:0000259" key="8">
    <source>
        <dbReference type="PROSITE" id="PS50059"/>
    </source>
</evidence>
<dbReference type="PROSITE" id="PS51257">
    <property type="entry name" value="PROKAR_LIPOPROTEIN"/>
    <property type="match status" value="1"/>
</dbReference>
<dbReference type="Pfam" id="PF00254">
    <property type="entry name" value="FKBP_C"/>
    <property type="match status" value="1"/>
</dbReference>
<evidence type="ECO:0000256" key="2">
    <source>
        <dbReference type="ARBA" id="ARBA00006577"/>
    </source>
</evidence>
<evidence type="ECO:0000313" key="9">
    <source>
        <dbReference type="EMBL" id="MBM6660527.1"/>
    </source>
</evidence>
<keyword evidence="10" id="KW-1185">Reference proteome</keyword>
<organism evidence="9 10">
    <name type="scientific">Marseilla massiliensis</name>
    <dbReference type="NCBI Taxonomy" id="1841864"/>
    <lineage>
        <taxon>Bacteria</taxon>
        <taxon>Pseudomonadati</taxon>
        <taxon>Bacteroidota</taxon>
        <taxon>Bacteroidia</taxon>
        <taxon>Bacteroidales</taxon>
        <taxon>Prevotellaceae</taxon>
        <taxon>Marseilla</taxon>
    </lineage>
</organism>
<feature type="domain" description="PPIase FKBP-type" evidence="8">
    <location>
        <begin position="101"/>
        <end position="203"/>
    </location>
</feature>
<evidence type="ECO:0000256" key="5">
    <source>
        <dbReference type="PROSITE-ProRule" id="PRU00277"/>
    </source>
</evidence>
<dbReference type="PROSITE" id="PS50059">
    <property type="entry name" value="FKBP_PPIASE"/>
    <property type="match status" value="1"/>
</dbReference>
<dbReference type="EMBL" id="JACJJL010000002">
    <property type="protein sequence ID" value="MBM6660527.1"/>
    <property type="molecule type" value="Genomic_DNA"/>
</dbReference>
<evidence type="ECO:0000313" key="10">
    <source>
        <dbReference type="Proteomes" id="UP000764045"/>
    </source>
</evidence>
<dbReference type="EC" id="5.2.1.8" evidence="6"/>
<dbReference type="SUPFAM" id="SSF54534">
    <property type="entry name" value="FKBP-like"/>
    <property type="match status" value="1"/>
</dbReference>
<accession>A0A938WKF1</accession>
<keyword evidence="4 5" id="KW-0413">Isomerase</keyword>
<reference evidence="9 10" key="1">
    <citation type="journal article" date="2021" name="Sci. Rep.">
        <title>The distribution of antibiotic resistance genes in chicken gut microbiota commensals.</title>
        <authorList>
            <person name="Juricova H."/>
            <person name="Matiasovicova J."/>
            <person name="Kubasova T."/>
            <person name="Cejkova D."/>
            <person name="Rychlik I."/>
        </authorList>
    </citation>
    <scope>NUCLEOTIDE SEQUENCE [LARGE SCALE GENOMIC DNA]</scope>
    <source>
        <strain evidence="9 10">An819</strain>
    </source>
</reference>
<feature type="chain" id="PRO_5037396683" description="Peptidyl-prolyl cis-trans isomerase" evidence="7">
    <location>
        <begin position="21"/>
        <end position="208"/>
    </location>
</feature>
<proteinExistence type="inferred from homology"/>
<dbReference type="PANTHER" id="PTHR43811">
    <property type="entry name" value="FKBP-TYPE PEPTIDYL-PROLYL CIS-TRANS ISOMERASE FKPA"/>
    <property type="match status" value="1"/>
</dbReference>
<keyword evidence="7" id="KW-0732">Signal</keyword>
<dbReference type="InterPro" id="IPR001179">
    <property type="entry name" value="PPIase_FKBP_dom"/>
</dbReference>
<gene>
    <name evidence="9" type="ORF">H6B30_01945</name>
</gene>
<comment type="similarity">
    <text evidence="2 6">Belongs to the FKBP-type PPIase family.</text>
</comment>
<evidence type="ECO:0000256" key="4">
    <source>
        <dbReference type="ARBA" id="ARBA00023235"/>
    </source>
</evidence>
<evidence type="ECO:0000256" key="6">
    <source>
        <dbReference type="RuleBase" id="RU003915"/>
    </source>
</evidence>
<sequence>MKRRGFYFLAVALFAVFGLASCSEEDDTVEEFPNWQARNDAFFNSLTDSVMNLLELNPARTDWKRIKSWSKSDSIEGSNSDYIIVNVIEEGDAASATPLYTDTVTVHYLGRLLPSVSYPYGYVFDQSYYGNYYDDVSKPLQMAIGNSGGNMLVDGFATALQHMRRGDHWMVYIPYQLGYGSQSQTGVPAYSTLIFDLRLVDFWSPVLQ</sequence>
<dbReference type="InterPro" id="IPR046357">
    <property type="entry name" value="PPIase_dom_sf"/>
</dbReference>
<dbReference type="GO" id="GO:0003755">
    <property type="term" value="F:peptidyl-prolyl cis-trans isomerase activity"/>
    <property type="evidence" value="ECO:0007669"/>
    <property type="project" value="UniProtKB-UniRule"/>
</dbReference>
<comment type="caution">
    <text evidence="9">The sequence shown here is derived from an EMBL/GenBank/DDBJ whole genome shotgun (WGS) entry which is preliminary data.</text>
</comment>
<name>A0A938WKF1_9BACT</name>
<evidence type="ECO:0000256" key="1">
    <source>
        <dbReference type="ARBA" id="ARBA00000971"/>
    </source>
</evidence>
<evidence type="ECO:0000256" key="3">
    <source>
        <dbReference type="ARBA" id="ARBA00023110"/>
    </source>
</evidence>
<protein>
    <recommendedName>
        <fullName evidence="6">Peptidyl-prolyl cis-trans isomerase</fullName>
        <ecNumber evidence="6">5.2.1.8</ecNumber>
    </recommendedName>
</protein>